<name>A0A4Y2VNX9_ARAVE</name>
<sequence>MASRIQVKEISAIGATGCKLPGKKKTKKRELSVERLHISSLVIPMTGYYTNNSLNPEALKQAADRYLLYEEFTAYGLYTRHRDAFTRTKDSEEEEISEEEDAISKEDDISEEENSQG</sequence>
<dbReference type="EMBL" id="BGPR01048454">
    <property type="protein sequence ID" value="GBO25457.1"/>
    <property type="molecule type" value="Genomic_DNA"/>
</dbReference>
<proteinExistence type="predicted"/>
<keyword evidence="3" id="KW-1185">Reference proteome</keyword>
<evidence type="ECO:0000313" key="3">
    <source>
        <dbReference type="Proteomes" id="UP000499080"/>
    </source>
</evidence>
<organism evidence="2 3">
    <name type="scientific">Araneus ventricosus</name>
    <name type="common">Orbweaver spider</name>
    <name type="synonym">Epeira ventricosa</name>
    <dbReference type="NCBI Taxonomy" id="182803"/>
    <lineage>
        <taxon>Eukaryota</taxon>
        <taxon>Metazoa</taxon>
        <taxon>Ecdysozoa</taxon>
        <taxon>Arthropoda</taxon>
        <taxon>Chelicerata</taxon>
        <taxon>Arachnida</taxon>
        <taxon>Araneae</taxon>
        <taxon>Araneomorphae</taxon>
        <taxon>Entelegynae</taxon>
        <taxon>Araneoidea</taxon>
        <taxon>Araneidae</taxon>
        <taxon>Araneus</taxon>
    </lineage>
</organism>
<dbReference type="Proteomes" id="UP000499080">
    <property type="component" value="Unassembled WGS sequence"/>
</dbReference>
<protein>
    <submittedName>
        <fullName evidence="2">Uncharacterized protein</fullName>
    </submittedName>
</protein>
<accession>A0A4Y2VNX9</accession>
<reference evidence="2 3" key="1">
    <citation type="journal article" date="2019" name="Sci. Rep.">
        <title>Orb-weaving spider Araneus ventricosus genome elucidates the spidroin gene catalogue.</title>
        <authorList>
            <person name="Kono N."/>
            <person name="Nakamura H."/>
            <person name="Ohtoshi R."/>
            <person name="Moran D.A.P."/>
            <person name="Shinohara A."/>
            <person name="Yoshida Y."/>
            <person name="Fujiwara M."/>
            <person name="Mori M."/>
            <person name="Tomita M."/>
            <person name="Arakawa K."/>
        </authorList>
    </citation>
    <scope>NUCLEOTIDE SEQUENCE [LARGE SCALE GENOMIC DNA]</scope>
</reference>
<feature type="compositionally biased region" description="Acidic residues" evidence="1">
    <location>
        <begin position="108"/>
        <end position="117"/>
    </location>
</feature>
<gene>
    <name evidence="2" type="ORF">AVEN_260204_1</name>
</gene>
<feature type="compositionally biased region" description="Acidic residues" evidence="1">
    <location>
        <begin position="91"/>
        <end position="101"/>
    </location>
</feature>
<comment type="caution">
    <text evidence="2">The sequence shown here is derived from an EMBL/GenBank/DDBJ whole genome shotgun (WGS) entry which is preliminary data.</text>
</comment>
<evidence type="ECO:0000313" key="2">
    <source>
        <dbReference type="EMBL" id="GBO25457.1"/>
    </source>
</evidence>
<dbReference type="AlphaFoldDB" id="A0A4Y2VNX9"/>
<evidence type="ECO:0000256" key="1">
    <source>
        <dbReference type="SAM" id="MobiDB-lite"/>
    </source>
</evidence>
<feature type="region of interest" description="Disordered" evidence="1">
    <location>
        <begin position="86"/>
        <end position="117"/>
    </location>
</feature>